<dbReference type="InterPro" id="IPR025943">
    <property type="entry name" value="Sigma_54_int_dom_ATP-bd_2"/>
</dbReference>
<dbReference type="Pfam" id="PF02954">
    <property type="entry name" value="HTH_8"/>
    <property type="match status" value="1"/>
</dbReference>
<evidence type="ECO:0000256" key="3">
    <source>
        <dbReference type="ARBA" id="ARBA00023015"/>
    </source>
</evidence>
<keyword evidence="5" id="KW-0804">Transcription</keyword>
<dbReference type="PANTHER" id="PTHR32071:SF77">
    <property type="entry name" value="TRANSCRIPTIONAL REGULATORY PROTEIN"/>
    <property type="match status" value="1"/>
</dbReference>
<keyword evidence="1" id="KW-0547">Nucleotide-binding</keyword>
<dbReference type="CDD" id="cd00009">
    <property type="entry name" value="AAA"/>
    <property type="match status" value="1"/>
</dbReference>
<dbReference type="InterPro" id="IPR003018">
    <property type="entry name" value="GAF"/>
</dbReference>
<evidence type="ECO:0000256" key="6">
    <source>
        <dbReference type="SAM" id="MobiDB-lite"/>
    </source>
</evidence>
<name>A0A4P7LSE6_9BURK</name>
<geneLocation type="plasmid" evidence="8">
    <name>unnamed1</name>
</geneLocation>
<dbReference type="PANTHER" id="PTHR32071">
    <property type="entry name" value="TRANSCRIPTIONAL REGULATORY PROTEIN"/>
    <property type="match status" value="1"/>
</dbReference>
<feature type="domain" description="Sigma-54 factor interaction" evidence="7">
    <location>
        <begin position="347"/>
        <end position="574"/>
    </location>
</feature>
<reference evidence="8 9" key="1">
    <citation type="submission" date="2019-03" db="EMBL/GenBank/DDBJ databases">
        <title>Efficiently degradation of phenoxyalkanoic acid herbicides by Cupriavidus oxalaticus strain X32.</title>
        <authorList>
            <person name="Sheng X."/>
        </authorList>
    </citation>
    <scope>NUCLEOTIDE SEQUENCE [LARGE SCALE GENOMIC DNA]</scope>
    <source>
        <strain evidence="8 9">X32</strain>
        <plasmid evidence="8 9">unnamed1</plasmid>
    </source>
</reference>
<evidence type="ECO:0000259" key="7">
    <source>
        <dbReference type="PROSITE" id="PS50045"/>
    </source>
</evidence>
<dbReference type="Gene3D" id="1.10.10.60">
    <property type="entry name" value="Homeodomain-like"/>
    <property type="match status" value="1"/>
</dbReference>
<keyword evidence="3" id="KW-0805">Transcription regulation</keyword>
<dbReference type="GO" id="GO:0006355">
    <property type="term" value="P:regulation of DNA-templated transcription"/>
    <property type="evidence" value="ECO:0007669"/>
    <property type="project" value="InterPro"/>
</dbReference>
<dbReference type="Pfam" id="PF00158">
    <property type="entry name" value="Sigma54_activat"/>
    <property type="match status" value="1"/>
</dbReference>
<dbReference type="InterPro" id="IPR027417">
    <property type="entry name" value="P-loop_NTPase"/>
</dbReference>
<dbReference type="KEGG" id="cox:E0W60_31910"/>
<dbReference type="Proteomes" id="UP000295294">
    <property type="component" value="Plasmid unnamed1"/>
</dbReference>
<dbReference type="SUPFAM" id="SSF46689">
    <property type="entry name" value="Homeodomain-like"/>
    <property type="match status" value="1"/>
</dbReference>
<dbReference type="InterPro" id="IPR003593">
    <property type="entry name" value="AAA+_ATPase"/>
</dbReference>
<dbReference type="InterPro" id="IPR002078">
    <property type="entry name" value="Sigma_54_int"/>
</dbReference>
<keyword evidence="4" id="KW-0238">DNA-binding</keyword>
<dbReference type="OrthoDB" id="9761705at2"/>
<dbReference type="GO" id="GO:0043565">
    <property type="term" value="F:sequence-specific DNA binding"/>
    <property type="evidence" value="ECO:0007669"/>
    <property type="project" value="InterPro"/>
</dbReference>
<evidence type="ECO:0000313" key="9">
    <source>
        <dbReference type="Proteomes" id="UP000295294"/>
    </source>
</evidence>
<evidence type="ECO:0000256" key="5">
    <source>
        <dbReference type="ARBA" id="ARBA00023163"/>
    </source>
</evidence>
<dbReference type="SUPFAM" id="SSF55781">
    <property type="entry name" value="GAF domain-like"/>
    <property type="match status" value="1"/>
</dbReference>
<dbReference type="InterPro" id="IPR025662">
    <property type="entry name" value="Sigma_54_int_dom_ATP-bd_1"/>
</dbReference>
<evidence type="ECO:0000313" key="8">
    <source>
        <dbReference type="EMBL" id="QBY55607.1"/>
    </source>
</evidence>
<dbReference type="InterPro" id="IPR029016">
    <property type="entry name" value="GAF-like_dom_sf"/>
</dbReference>
<dbReference type="Pfam" id="PF01590">
    <property type="entry name" value="GAF"/>
    <property type="match status" value="1"/>
</dbReference>
<protein>
    <submittedName>
        <fullName evidence="8">Sigma-54-dependent Fis family transcriptional regulator</fullName>
    </submittedName>
</protein>
<keyword evidence="2" id="KW-0067">ATP-binding</keyword>
<sequence>MDRTMDTHAHRIAQAVAQPLAACEVSAAVVRSWTRCLRDYGLDPELRPAPPVLTATELRERSERFGELAGCARLEMSTLHQQLADADMAVMLTDAEGAIMHLVASDPFAREIAPEGLRVGAIWSEREAGTNGMGTCLAEGSAVAIRHDEHFFRRYTSLTCSAAPIFDENGELCAVLDVTSRSPLQQQHSLVLVAMSCRNIENRLFDARFRHAFPIRFHSQSELVYTRGEGKLAVDQDGAVLGANRSALHQLGFHTLQALRGKRIDELFMTSLDELVARSARQSFHPVPIYRTQAANRFFMVAQQPPQACDPRPARAIVRGAGRPAQAAPAAPASHQRAAAQHALSRLAAGDARMEAQIRLATRVIERNVPILLHGETGAGKDVFANALHAASPAAQGAFVAINCASLPEALIESELFGYRAGAFTGAQREGRRGKILQADGGTLFLDEIGDMPLALQARLLRVLEERQVTPLGSESATRVDFQLISASHRNLAELVGEGRFREDLFYRLSGVELRLPPLRERTDRLALIRTILAEEAAPHAAPTLAPEAQQALMRYDWPGNLRQLRYVLRTAAALCDGDRLCLEALPPEIVHGSTRARRARAADSGAHARADSRAEAGSAQCSAGTDEENLPRFNAIQLNERRTILELLETHRWNVSTVARTLRLSRNTLYRKMHQLCIRVSQAEPPARNAGATDDMPAYLQGEAQASALP</sequence>
<dbReference type="PROSITE" id="PS00675">
    <property type="entry name" value="SIGMA54_INTERACT_1"/>
    <property type="match status" value="1"/>
</dbReference>
<evidence type="ECO:0000256" key="4">
    <source>
        <dbReference type="ARBA" id="ARBA00023125"/>
    </source>
</evidence>
<dbReference type="SUPFAM" id="SSF52540">
    <property type="entry name" value="P-loop containing nucleoside triphosphate hydrolases"/>
    <property type="match status" value="1"/>
</dbReference>
<dbReference type="Gene3D" id="3.30.450.40">
    <property type="match status" value="1"/>
</dbReference>
<gene>
    <name evidence="8" type="ORF">E0W60_31910</name>
</gene>
<dbReference type="FunFam" id="3.40.50.300:FF:000006">
    <property type="entry name" value="DNA-binding transcriptional regulator NtrC"/>
    <property type="match status" value="1"/>
</dbReference>
<dbReference type="EMBL" id="CP038636">
    <property type="protein sequence ID" value="QBY55607.1"/>
    <property type="molecule type" value="Genomic_DNA"/>
</dbReference>
<evidence type="ECO:0000256" key="1">
    <source>
        <dbReference type="ARBA" id="ARBA00022741"/>
    </source>
</evidence>
<dbReference type="SMART" id="SM00382">
    <property type="entry name" value="AAA"/>
    <property type="match status" value="1"/>
</dbReference>
<dbReference type="Gene3D" id="3.40.50.300">
    <property type="entry name" value="P-loop containing nucleotide triphosphate hydrolases"/>
    <property type="match status" value="1"/>
</dbReference>
<proteinExistence type="predicted"/>
<dbReference type="Pfam" id="PF25601">
    <property type="entry name" value="AAA_lid_14"/>
    <property type="match status" value="1"/>
</dbReference>
<dbReference type="Gene3D" id="1.10.8.60">
    <property type="match status" value="1"/>
</dbReference>
<accession>A0A4P7LSE6</accession>
<dbReference type="PROSITE" id="PS00676">
    <property type="entry name" value="SIGMA54_INTERACT_2"/>
    <property type="match status" value="1"/>
</dbReference>
<feature type="region of interest" description="Disordered" evidence="6">
    <location>
        <begin position="601"/>
        <end position="627"/>
    </location>
</feature>
<dbReference type="PROSITE" id="PS50045">
    <property type="entry name" value="SIGMA54_INTERACT_4"/>
    <property type="match status" value="1"/>
</dbReference>
<keyword evidence="8" id="KW-0614">Plasmid</keyword>
<evidence type="ECO:0000256" key="2">
    <source>
        <dbReference type="ARBA" id="ARBA00022840"/>
    </source>
</evidence>
<dbReference type="InterPro" id="IPR002197">
    <property type="entry name" value="HTH_Fis"/>
</dbReference>
<dbReference type="GO" id="GO:0005524">
    <property type="term" value="F:ATP binding"/>
    <property type="evidence" value="ECO:0007669"/>
    <property type="project" value="UniProtKB-KW"/>
</dbReference>
<dbReference type="InterPro" id="IPR058031">
    <property type="entry name" value="AAA_lid_NorR"/>
</dbReference>
<dbReference type="InterPro" id="IPR009057">
    <property type="entry name" value="Homeodomain-like_sf"/>
</dbReference>
<organism evidence="8 9">
    <name type="scientific">Cupriavidus oxalaticus</name>
    <dbReference type="NCBI Taxonomy" id="96344"/>
    <lineage>
        <taxon>Bacteria</taxon>
        <taxon>Pseudomonadati</taxon>
        <taxon>Pseudomonadota</taxon>
        <taxon>Betaproteobacteria</taxon>
        <taxon>Burkholderiales</taxon>
        <taxon>Burkholderiaceae</taxon>
        <taxon>Cupriavidus</taxon>
    </lineage>
</organism>
<dbReference type="AlphaFoldDB" id="A0A4P7LSE6"/>